<organism evidence="1 2">
    <name type="scientific">Aeromonas phage 44RR2.8t.2</name>
    <dbReference type="NCBI Taxonomy" id="1932900"/>
    <lineage>
        <taxon>Viruses</taxon>
        <taxon>Duplodnaviria</taxon>
        <taxon>Heunggongvirae</taxon>
        <taxon>Uroviricota</taxon>
        <taxon>Caudoviricetes</taxon>
        <taxon>Pantevenvirales</taxon>
        <taxon>Straboviridae</taxon>
        <taxon>Biquartavirus</taxon>
        <taxon>Biquartavirus 44RR2</taxon>
    </lineage>
</organism>
<dbReference type="EMBL" id="KY290948">
    <property type="protein sequence ID" value="APU00657.1"/>
    <property type="molecule type" value="Genomic_DNA"/>
</dbReference>
<dbReference type="Proteomes" id="UP000222894">
    <property type="component" value="Genome"/>
</dbReference>
<proteinExistence type="predicted"/>
<protein>
    <submittedName>
        <fullName evidence="1">Baseplate tail tube initiator</fullName>
    </submittedName>
</protein>
<name>A0A219Y9J7_9CAUD</name>
<evidence type="ECO:0000313" key="1">
    <source>
        <dbReference type="EMBL" id="APU00657.1"/>
    </source>
</evidence>
<accession>A0A219Y9J7</accession>
<evidence type="ECO:0000313" key="2">
    <source>
        <dbReference type="Proteomes" id="UP000222894"/>
    </source>
</evidence>
<reference evidence="1 2" key="1">
    <citation type="journal article" date="2017" name="Sci. Rep.">
        <title>Characterization and diversity of phages infecting Aeromonas salmonicida subsp. salmonicida.</title>
        <authorList>
            <person name="Vincent A.T."/>
            <person name="Paquet V.E."/>
            <person name="Bernatchez A."/>
            <person name="Tremblay D.M."/>
            <person name="Moineau S."/>
            <person name="Charette S.J."/>
        </authorList>
    </citation>
    <scope>NUCLEOTIDE SEQUENCE [LARGE SCALE GENOMIC DNA]</scope>
</reference>
<sequence length="285" mass="31516">MYRLDEFQQELNKDFQRSNMFSVVFATTPSSKTTELLDGFGGFLYNNLPFGKDFAGLTQGMISSSLNKIIVQGTQSVMRSSGVSKYLIGAMTSRTVQSILGQFEVGTYLLDFFNAGNTHTGLTVYSVQMPENRLGYEMDKFHNAPNIKLMGREYDPLVISFRMDHQASNYRAMQDWVNAVEDPVTGLRSLPADVEADIQINLHARDGIPHTVTMFGGCIPVAVSSPELSYEDNNTITTFNVTFAYRVMSVGAVNMAMVDDWLKGDLLPALGSQAGGWLSKFGPFS</sequence>